<protein>
    <submittedName>
        <fullName evidence="2">Uncharacterized protein</fullName>
    </submittedName>
</protein>
<dbReference type="EMBL" id="JAGFBR010000010">
    <property type="protein sequence ID" value="KAH0460419.1"/>
    <property type="molecule type" value="Genomic_DNA"/>
</dbReference>
<keyword evidence="1" id="KW-1133">Transmembrane helix</keyword>
<dbReference type="Proteomes" id="UP000775213">
    <property type="component" value="Unassembled WGS sequence"/>
</dbReference>
<gene>
    <name evidence="2" type="ORF">IEQ34_011082</name>
</gene>
<evidence type="ECO:0000313" key="2">
    <source>
        <dbReference type="EMBL" id="KAH0460419.1"/>
    </source>
</evidence>
<evidence type="ECO:0000313" key="3">
    <source>
        <dbReference type="Proteomes" id="UP000775213"/>
    </source>
</evidence>
<feature type="transmembrane region" description="Helical" evidence="1">
    <location>
        <begin position="125"/>
        <end position="142"/>
    </location>
</feature>
<comment type="caution">
    <text evidence="2">The sequence shown here is derived from an EMBL/GenBank/DDBJ whole genome shotgun (WGS) entry which is preliminary data.</text>
</comment>
<keyword evidence="1" id="KW-0812">Transmembrane</keyword>
<evidence type="ECO:0000256" key="1">
    <source>
        <dbReference type="SAM" id="Phobius"/>
    </source>
</evidence>
<organism evidence="2 3">
    <name type="scientific">Dendrobium chrysotoxum</name>
    <name type="common">Orchid</name>
    <dbReference type="NCBI Taxonomy" id="161865"/>
    <lineage>
        <taxon>Eukaryota</taxon>
        <taxon>Viridiplantae</taxon>
        <taxon>Streptophyta</taxon>
        <taxon>Embryophyta</taxon>
        <taxon>Tracheophyta</taxon>
        <taxon>Spermatophyta</taxon>
        <taxon>Magnoliopsida</taxon>
        <taxon>Liliopsida</taxon>
        <taxon>Asparagales</taxon>
        <taxon>Orchidaceae</taxon>
        <taxon>Epidendroideae</taxon>
        <taxon>Malaxideae</taxon>
        <taxon>Dendrobiinae</taxon>
        <taxon>Dendrobium</taxon>
    </lineage>
</organism>
<sequence>MNGHSMIYVVSGHIKLGRDKFRRSFNPNCLIRHRTIAVNPALPCQPMIGWSVGRHRVESMVDWIHVINIKDTLSYEKTCKHSLVNKMRAALGPRQWRRLPRSPPLPLTSSLKKKLRLPRLPSKRLLLRLVVVIVLIAFVPPMRMRKCHWLESPPLVCAHGGDSSRAAPNTKI</sequence>
<keyword evidence="3" id="KW-1185">Reference proteome</keyword>
<keyword evidence="1" id="KW-0472">Membrane</keyword>
<reference evidence="2 3" key="1">
    <citation type="journal article" date="2021" name="Hortic Res">
        <title>Chromosome-scale assembly of the Dendrobium chrysotoxum genome enhances the understanding of orchid evolution.</title>
        <authorList>
            <person name="Zhang Y."/>
            <person name="Zhang G.Q."/>
            <person name="Zhang D."/>
            <person name="Liu X.D."/>
            <person name="Xu X.Y."/>
            <person name="Sun W.H."/>
            <person name="Yu X."/>
            <person name="Zhu X."/>
            <person name="Wang Z.W."/>
            <person name="Zhao X."/>
            <person name="Zhong W.Y."/>
            <person name="Chen H."/>
            <person name="Yin W.L."/>
            <person name="Huang T."/>
            <person name="Niu S.C."/>
            <person name="Liu Z.J."/>
        </authorList>
    </citation>
    <scope>NUCLEOTIDE SEQUENCE [LARGE SCALE GENOMIC DNA]</scope>
    <source>
        <strain evidence="2">Lindl</strain>
    </source>
</reference>
<proteinExistence type="predicted"/>
<dbReference type="AlphaFoldDB" id="A0AAV7GX98"/>
<accession>A0AAV7GX98</accession>
<name>A0AAV7GX98_DENCH</name>